<comment type="caution">
    <text evidence="11">The sequence shown here is derived from an EMBL/GenBank/DDBJ whole genome shotgun (WGS) entry which is preliminary data.</text>
</comment>
<dbReference type="AlphaFoldDB" id="W4Q6P8"/>
<evidence type="ECO:0000256" key="7">
    <source>
        <dbReference type="ARBA" id="ARBA00023136"/>
    </source>
</evidence>
<dbReference type="InterPro" id="IPR055348">
    <property type="entry name" value="DctQ"/>
</dbReference>
<keyword evidence="2" id="KW-0813">Transport</keyword>
<comment type="similarity">
    <text evidence="8">Belongs to the TRAP transporter small permease family.</text>
</comment>
<feature type="transmembrane region" description="Helical" evidence="9">
    <location>
        <begin position="86"/>
        <end position="104"/>
    </location>
</feature>
<dbReference type="GO" id="GO:0022857">
    <property type="term" value="F:transmembrane transporter activity"/>
    <property type="evidence" value="ECO:0007669"/>
    <property type="project" value="TreeGrafter"/>
</dbReference>
<dbReference type="PANTHER" id="PTHR35011:SF2">
    <property type="entry name" value="2,3-DIKETO-L-GULONATE TRAP TRANSPORTER SMALL PERMEASE PROTEIN YIAM"/>
    <property type="match status" value="1"/>
</dbReference>
<keyword evidence="12" id="KW-1185">Reference proteome</keyword>
<evidence type="ECO:0000256" key="4">
    <source>
        <dbReference type="ARBA" id="ARBA00022519"/>
    </source>
</evidence>
<dbReference type="GO" id="GO:0005886">
    <property type="term" value="C:plasma membrane"/>
    <property type="evidence" value="ECO:0007669"/>
    <property type="project" value="UniProtKB-SubCell"/>
</dbReference>
<evidence type="ECO:0000256" key="6">
    <source>
        <dbReference type="ARBA" id="ARBA00022989"/>
    </source>
</evidence>
<keyword evidence="7 9" id="KW-0472">Membrane</keyword>
<proteinExistence type="inferred from homology"/>
<protein>
    <submittedName>
        <fullName evidence="11">C4-dicarboxylate transport system permease small protein</fullName>
    </submittedName>
</protein>
<evidence type="ECO:0000256" key="2">
    <source>
        <dbReference type="ARBA" id="ARBA00022448"/>
    </source>
</evidence>
<comment type="subcellular location">
    <subcellularLocation>
        <location evidence="1">Cell inner membrane</location>
        <topology evidence="1">Multi-pass membrane protein</topology>
    </subcellularLocation>
</comment>
<feature type="transmembrane region" description="Helical" evidence="9">
    <location>
        <begin position="47"/>
        <end position="65"/>
    </location>
</feature>
<accession>W4Q6P8</accession>
<organism evidence="11 12">
    <name type="scientific">Halalkalibacter wakoensis JCM 9140</name>
    <dbReference type="NCBI Taxonomy" id="1236970"/>
    <lineage>
        <taxon>Bacteria</taxon>
        <taxon>Bacillati</taxon>
        <taxon>Bacillota</taxon>
        <taxon>Bacilli</taxon>
        <taxon>Bacillales</taxon>
        <taxon>Bacillaceae</taxon>
        <taxon>Halalkalibacter</taxon>
    </lineage>
</organism>
<sequence>MRKKLTLTNMLEVLAFLTMITLIFTMVVQVFARYLLPRIPAWSGEEVTTLLLIWLAFIGAGIAAGRMSHISVDFLIEKLPENIKLVATRVIYVIICIFLLYFAYLSFQLAWEGRVSRTPRLGISMFWIQISIFTGAVIMLYYYFKHLVQTFRSNSKGG</sequence>
<keyword evidence="3" id="KW-1003">Cell membrane</keyword>
<dbReference type="RefSeq" id="WP_034749408.1">
    <property type="nucleotide sequence ID" value="NZ_BAUT01000062.1"/>
</dbReference>
<dbReference type="Pfam" id="PF04290">
    <property type="entry name" value="DctQ"/>
    <property type="match status" value="1"/>
</dbReference>
<feature type="domain" description="Tripartite ATP-independent periplasmic transporters DctQ component" evidence="10">
    <location>
        <begin position="23"/>
        <end position="152"/>
    </location>
</feature>
<dbReference type="EMBL" id="BAUT01000062">
    <property type="protein sequence ID" value="GAE27741.1"/>
    <property type="molecule type" value="Genomic_DNA"/>
</dbReference>
<keyword evidence="6 9" id="KW-1133">Transmembrane helix</keyword>
<evidence type="ECO:0000313" key="11">
    <source>
        <dbReference type="EMBL" id="GAE27741.1"/>
    </source>
</evidence>
<dbReference type="InterPro" id="IPR007387">
    <property type="entry name" value="TRAP_DctQ"/>
</dbReference>
<dbReference type="PANTHER" id="PTHR35011">
    <property type="entry name" value="2,3-DIKETO-L-GULONATE TRAP TRANSPORTER SMALL PERMEASE PROTEIN YIAM"/>
    <property type="match status" value="1"/>
</dbReference>
<keyword evidence="4" id="KW-0997">Cell inner membrane</keyword>
<evidence type="ECO:0000259" key="10">
    <source>
        <dbReference type="Pfam" id="PF04290"/>
    </source>
</evidence>
<evidence type="ECO:0000256" key="5">
    <source>
        <dbReference type="ARBA" id="ARBA00022692"/>
    </source>
</evidence>
<dbReference type="Proteomes" id="UP000018890">
    <property type="component" value="Unassembled WGS sequence"/>
</dbReference>
<evidence type="ECO:0000313" key="12">
    <source>
        <dbReference type="Proteomes" id="UP000018890"/>
    </source>
</evidence>
<evidence type="ECO:0000256" key="1">
    <source>
        <dbReference type="ARBA" id="ARBA00004429"/>
    </source>
</evidence>
<keyword evidence="5 9" id="KW-0812">Transmembrane</keyword>
<name>W4Q6P8_9BACI</name>
<dbReference type="STRING" id="1236970.JCM9140_3898"/>
<evidence type="ECO:0000256" key="3">
    <source>
        <dbReference type="ARBA" id="ARBA00022475"/>
    </source>
</evidence>
<feature type="transmembrane region" description="Helical" evidence="9">
    <location>
        <begin position="12"/>
        <end position="35"/>
    </location>
</feature>
<dbReference type="GO" id="GO:0015740">
    <property type="term" value="P:C4-dicarboxylate transport"/>
    <property type="evidence" value="ECO:0007669"/>
    <property type="project" value="TreeGrafter"/>
</dbReference>
<gene>
    <name evidence="11" type="ORF">JCM9140_3898</name>
</gene>
<evidence type="ECO:0000256" key="8">
    <source>
        <dbReference type="ARBA" id="ARBA00038436"/>
    </source>
</evidence>
<feature type="transmembrane region" description="Helical" evidence="9">
    <location>
        <begin position="124"/>
        <end position="144"/>
    </location>
</feature>
<evidence type="ECO:0000256" key="9">
    <source>
        <dbReference type="SAM" id="Phobius"/>
    </source>
</evidence>
<reference evidence="11" key="1">
    <citation type="journal article" date="2014" name="Genome Announc.">
        <title>Draft Genome Sequences of Three Alkaliphilic Bacillus Strains, Bacillus wakoensis JCM 9140T, Bacillus akibai JCM 9157T, and Bacillus hemicellulosilyticus JCM 9152T.</title>
        <authorList>
            <person name="Yuki M."/>
            <person name="Oshima K."/>
            <person name="Suda W."/>
            <person name="Oshida Y."/>
            <person name="Kitamura K."/>
            <person name="Iida T."/>
            <person name="Hattori M."/>
            <person name="Ohkuma M."/>
        </authorList>
    </citation>
    <scope>NUCLEOTIDE SEQUENCE [LARGE SCALE GENOMIC DNA]</scope>
    <source>
        <strain evidence="11">JCM 9140</strain>
    </source>
</reference>